<sequence length="208" mass="23773">MLRPPYPGQTEDSYHITWDMVIGNVLELIFTPLFYRESCEVSSTMERPDFLCILDDVCVFRGEVKTPDVDISVATEELRSRLVWGFGSLPYMFGCAASGYYIDLLARHLDDNEVVTKTVIGSFNFERKGDLFEVVLAVLNLSLLFPAIVEACPEGGKDEYRSITRSSGVVVHLFPTFVKKSSRTLAVLNIYDWYIIEWRMLVFQMLII</sequence>
<evidence type="ECO:0000313" key="2">
    <source>
        <dbReference type="Proteomes" id="UP001632037"/>
    </source>
</evidence>
<organism evidence="1 2">
    <name type="scientific">Phytophthora oleae</name>
    <dbReference type="NCBI Taxonomy" id="2107226"/>
    <lineage>
        <taxon>Eukaryota</taxon>
        <taxon>Sar</taxon>
        <taxon>Stramenopiles</taxon>
        <taxon>Oomycota</taxon>
        <taxon>Peronosporomycetes</taxon>
        <taxon>Peronosporales</taxon>
        <taxon>Peronosporaceae</taxon>
        <taxon>Phytophthora</taxon>
    </lineage>
</organism>
<comment type="caution">
    <text evidence="1">The sequence shown here is derived from an EMBL/GenBank/DDBJ whole genome shotgun (WGS) entry which is preliminary data.</text>
</comment>
<gene>
    <name evidence="1" type="ORF">V7S43_011929</name>
</gene>
<reference evidence="1 2" key="1">
    <citation type="submission" date="2024-09" db="EMBL/GenBank/DDBJ databases">
        <title>Genome sequencing and assembly of Phytophthora oleae, isolate VK10A, causative agent of rot of olive drupes.</title>
        <authorList>
            <person name="Conti Taguali S."/>
            <person name="Riolo M."/>
            <person name="La Spada F."/>
            <person name="Cacciola S.O."/>
            <person name="Dionisio G."/>
        </authorList>
    </citation>
    <scope>NUCLEOTIDE SEQUENCE [LARGE SCALE GENOMIC DNA]</scope>
    <source>
        <strain evidence="1 2">VK10A</strain>
    </source>
</reference>
<protein>
    <recommendedName>
        <fullName evidence="3">Crinkler (CRN) family protein</fullName>
    </recommendedName>
</protein>
<name>A0ABD3F9J2_9STRA</name>
<accession>A0ABD3F9J2</accession>
<dbReference type="AlphaFoldDB" id="A0ABD3F9J2"/>
<dbReference type="EMBL" id="JBIMZQ010000029">
    <property type="protein sequence ID" value="KAL3662986.1"/>
    <property type="molecule type" value="Genomic_DNA"/>
</dbReference>
<evidence type="ECO:0000313" key="1">
    <source>
        <dbReference type="EMBL" id="KAL3662986.1"/>
    </source>
</evidence>
<dbReference type="Proteomes" id="UP001632037">
    <property type="component" value="Unassembled WGS sequence"/>
</dbReference>
<proteinExistence type="predicted"/>
<evidence type="ECO:0008006" key="3">
    <source>
        <dbReference type="Google" id="ProtNLM"/>
    </source>
</evidence>
<keyword evidence="2" id="KW-1185">Reference proteome</keyword>